<name>A0AAV8SSM1_9ROSI</name>
<dbReference type="Proteomes" id="UP001159364">
    <property type="component" value="Linkage Group LG09"/>
</dbReference>
<keyword evidence="3" id="KW-1185">Reference proteome</keyword>
<comment type="caution">
    <text evidence="2">The sequence shown here is derived from an EMBL/GenBank/DDBJ whole genome shotgun (WGS) entry which is preliminary data.</text>
</comment>
<accession>A0AAV8SSM1</accession>
<evidence type="ECO:0000313" key="3">
    <source>
        <dbReference type="Proteomes" id="UP001159364"/>
    </source>
</evidence>
<feature type="compositionally biased region" description="Polar residues" evidence="1">
    <location>
        <begin position="94"/>
        <end position="108"/>
    </location>
</feature>
<sequence length="145" mass="15381">MDPTLVAYCDKIAAQGGPMEVLYDLSGSIFPNPVVQLPEVNVSQSYEALKRPTKTVDASLAEDKSQPQDSAQVKPTEGLGLDDENAERPESPSAEGNSVETPGETSGDVTIVDAEISNKVDYIRGLLVEKSENHGIHSLKGSTPA</sequence>
<dbReference type="AlphaFoldDB" id="A0AAV8SSM1"/>
<dbReference type="EMBL" id="JAIWQS010000009">
    <property type="protein sequence ID" value="KAJ8755286.1"/>
    <property type="molecule type" value="Genomic_DNA"/>
</dbReference>
<proteinExistence type="predicted"/>
<gene>
    <name evidence="2" type="ORF">K2173_019084</name>
</gene>
<evidence type="ECO:0000313" key="2">
    <source>
        <dbReference type="EMBL" id="KAJ8755286.1"/>
    </source>
</evidence>
<protein>
    <submittedName>
        <fullName evidence="2">Uncharacterized protein</fullName>
    </submittedName>
</protein>
<feature type="region of interest" description="Disordered" evidence="1">
    <location>
        <begin position="51"/>
        <end position="112"/>
    </location>
</feature>
<evidence type="ECO:0000256" key="1">
    <source>
        <dbReference type="SAM" id="MobiDB-lite"/>
    </source>
</evidence>
<organism evidence="2 3">
    <name type="scientific">Erythroxylum novogranatense</name>
    <dbReference type="NCBI Taxonomy" id="1862640"/>
    <lineage>
        <taxon>Eukaryota</taxon>
        <taxon>Viridiplantae</taxon>
        <taxon>Streptophyta</taxon>
        <taxon>Embryophyta</taxon>
        <taxon>Tracheophyta</taxon>
        <taxon>Spermatophyta</taxon>
        <taxon>Magnoliopsida</taxon>
        <taxon>eudicotyledons</taxon>
        <taxon>Gunneridae</taxon>
        <taxon>Pentapetalae</taxon>
        <taxon>rosids</taxon>
        <taxon>fabids</taxon>
        <taxon>Malpighiales</taxon>
        <taxon>Erythroxylaceae</taxon>
        <taxon>Erythroxylum</taxon>
    </lineage>
</organism>
<reference evidence="2 3" key="1">
    <citation type="submission" date="2021-09" db="EMBL/GenBank/DDBJ databases">
        <title>Genomic insights and catalytic innovation underlie evolution of tropane alkaloids biosynthesis.</title>
        <authorList>
            <person name="Wang Y.-J."/>
            <person name="Tian T."/>
            <person name="Huang J.-P."/>
            <person name="Huang S.-X."/>
        </authorList>
    </citation>
    <scope>NUCLEOTIDE SEQUENCE [LARGE SCALE GENOMIC DNA]</scope>
    <source>
        <strain evidence="2">KIB-2018</strain>
        <tissue evidence="2">Leaf</tissue>
    </source>
</reference>